<protein>
    <submittedName>
        <fullName evidence="3">Uncharacterized protein LOC136085453</fullName>
    </submittedName>
</protein>
<evidence type="ECO:0000259" key="1">
    <source>
        <dbReference type="Pfam" id="PF13358"/>
    </source>
</evidence>
<dbReference type="Pfam" id="PF13358">
    <property type="entry name" value="DDE_3"/>
    <property type="match status" value="1"/>
</dbReference>
<dbReference type="NCBIfam" id="NF033545">
    <property type="entry name" value="transpos_IS630"/>
    <property type="match status" value="1"/>
</dbReference>
<accession>A0ABM4CM09</accession>
<sequence>MEHERERKKRTLITKDIVRTIRKSILKEMKLKEIAEEVEISVSATRSISDKISKELSYDEITSVKKGRRISYDETLKSEIRLLIEHDPSHTLASLRNILIERNINVSIPTISKYLKSMEFTRKRLTLVPKERNSPQNVDLRQSYCRTNNSIPDNNLVFLDETGFNLHTSKQYGYSIKNTKCFVTVPANREKNVSLMAAITVNGILSFKIVDGAYNGDIFCDFITNNLRPYFQTNPHFVLVLDNCAFHRRRDVINLLGQSNVSVYFLPPYSPQLNPIEEYFSCLKANYTFIRPFLKTSNEVKATLNWLIPTIGINFCGWYCNMRRWVLKGIARQEFY</sequence>
<evidence type="ECO:0000313" key="3">
    <source>
        <dbReference type="RefSeq" id="XP_065662833.1"/>
    </source>
</evidence>
<dbReference type="PANTHER" id="PTHR46564">
    <property type="entry name" value="TRANSPOSASE"/>
    <property type="match status" value="1"/>
</dbReference>
<dbReference type="Gene3D" id="3.30.420.10">
    <property type="entry name" value="Ribonuclease H-like superfamily/Ribonuclease H"/>
    <property type="match status" value="1"/>
</dbReference>
<dbReference type="InterPro" id="IPR038717">
    <property type="entry name" value="Tc1-like_DDE_dom"/>
</dbReference>
<proteinExistence type="predicted"/>
<dbReference type="GeneID" id="136085453"/>
<reference evidence="3" key="1">
    <citation type="submission" date="2025-08" db="UniProtKB">
        <authorList>
            <consortium name="RefSeq"/>
        </authorList>
    </citation>
    <scope>IDENTIFICATION</scope>
</reference>
<keyword evidence="2" id="KW-1185">Reference proteome</keyword>
<organism evidence="2 3">
    <name type="scientific">Hydra vulgaris</name>
    <name type="common">Hydra</name>
    <name type="synonym">Hydra attenuata</name>
    <dbReference type="NCBI Taxonomy" id="6087"/>
    <lineage>
        <taxon>Eukaryota</taxon>
        <taxon>Metazoa</taxon>
        <taxon>Cnidaria</taxon>
        <taxon>Hydrozoa</taxon>
        <taxon>Hydroidolina</taxon>
        <taxon>Anthoathecata</taxon>
        <taxon>Aplanulata</taxon>
        <taxon>Hydridae</taxon>
        <taxon>Hydra</taxon>
    </lineage>
</organism>
<name>A0ABM4CM09_HYDVU</name>
<feature type="domain" description="Tc1-like transposase DDE" evidence="1">
    <location>
        <begin position="156"/>
        <end position="287"/>
    </location>
</feature>
<evidence type="ECO:0000313" key="2">
    <source>
        <dbReference type="Proteomes" id="UP001652625"/>
    </source>
</evidence>
<dbReference type="RefSeq" id="XP_065662833.1">
    <property type="nucleotide sequence ID" value="XM_065806761.1"/>
</dbReference>
<dbReference type="PANTHER" id="PTHR46564:SF1">
    <property type="entry name" value="TRANSPOSASE"/>
    <property type="match status" value="1"/>
</dbReference>
<gene>
    <name evidence="3" type="primary">LOC136085453</name>
</gene>
<dbReference type="Proteomes" id="UP001652625">
    <property type="component" value="Chromosome 09"/>
</dbReference>
<dbReference type="InterPro" id="IPR047655">
    <property type="entry name" value="Transpos_IS630-like"/>
</dbReference>
<dbReference type="InterPro" id="IPR036397">
    <property type="entry name" value="RNaseH_sf"/>
</dbReference>